<organism evidence="1 2">
    <name type="scientific">Candidatus Reconcilbacillus cellulovorans</name>
    <dbReference type="NCBI Taxonomy" id="1906605"/>
    <lineage>
        <taxon>Bacteria</taxon>
        <taxon>Bacillati</taxon>
        <taxon>Bacillota</taxon>
        <taxon>Bacilli</taxon>
        <taxon>Bacillales</taxon>
        <taxon>Paenibacillaceae</taxon>
        <taxon>Candidatus Reconcilbacillus</taxon>
    </lineage>
</organism>
<comment type="caution">
    <text evidence="1">The sequence shown here is derived from an EMBL/GenBank/DDBJ whole genome shotgun (WGS) entry which is preliminary data.</text>
</comment>
<sequence length="72" mass="8206">MAVFFAVKSGETSIRIDDVVDVEAMRKRIVSGVYSASDLARWQSVLYEELEHLRSELDALMKELKDRCSGVR</sequence>
<accession>A0A2A6E375</accession>
<dbReference type="AlphaFoldDB" id="A0A2A6E375"/>
<gene>
    <name evidence="1" type="ORF">BLM47_01470</name>
</gene>
<protein>
    <submittedName>
        <fullName evidence="1">Uncharacterized protein</fullName>
    </submittedName>
</protein>
<dbReference type="EMBL" id="MOXJ01000002">
    <property type="protein sequence ID" value="PDO11445.1"/>
    <property type="molecule type" value="Genomic_DNA"/>
</dbReference>
<evidence type="ECO:0000313" key="2">
    <source>
        <dbReference type="Proteomes" id="UP000243688"/>
    </source>
</evidence>
<name>A0A2A6E375_9BACL</name>
<evidence type="ECO:0000313" key="1">
    <source>
        <dbReference type="EMBL" id="PDO11445.1"/>
    </source>
</evidence>
<dbReference type="Proteomes" id="UP000243688">
    <property type="component" value="Unassembled WGS sequence"/>
</dbReference>
<reference evidence="1 2" key="1">
    <citation type="submission" date="2016-12" db="EMBL/GenBank/DDBJ databases">
        <title>Candidatus Reconcilibacillus cellulovorans genome.</title>
        <authorList>
            <person name="Kolinko S."/>
            <person name="Wu Y.-W."/>
            <person name="Tachea F."/>
            <person name="Denzel E."/>
            <person name="Hiras J."/>
            <person name="Baecker N."/>
            <person name="Chan L.J."/>
            <person name="Eichorst S.A."/>
            <person name="Frey D."/>
            <person name="Adams P.D."/>
            <person name="Pray T."/>
            <person name="Tanjore D."/>
            <person name="Petzold C.J."/>
            <person name="Gladden J.M."/>
            <person name="Simmons B.A."/>
            <person name="Singer S.W."/>
        </authorList>
    </citation>
    <scope>NUCLEOTIDE SEQUENCE [LARGE SCALE GENOMIC DNA]</scope>
    <source>
        <strain evidence="1">JTherm</strain>
    </source>
</reference>
<proteinExistence type="predicted"/>